<dbReference type="RefSeq" id="WP_073048806.1">
    <property type="nucleotide sequence ID" value="NZ_FQZL01000008.1"/>
</dbReference>
<dbReference type="PROSITE" id="PS00902">
    <property type="entry name" value="GLUTAMATE_5_KINASE"/>
    <property type="match status" value="1"/>
</dbReference>
<dbReference type="InterPro" id="IPR041739">
    <property type="entry name" value="G5K_ProB"/>
</dbReference>
<comment type="function">
    <text evidence="8">Catalyzes the transfer of a phosphate group to glutamate to form L-glutamate 5-phosphate.</text>
</comment>
<comment type="subcellular location">
    <subcellularLocation>
        <location evidence="8">Cytoplasm</location>
    </subcellularLocation>
</comment>
<dbReference type="PANTHER" id="PTHR43654:SF1">
    <property type="entry name" value="ISOPENTENYL PHOSPHATE KINASE"/>
    <property type="match status" value="1"/>
</dbReference>
<dbReference type="NCBIfam" id="TIGR01027">
    <property type="entry name" value="proB"/>
    <property type="match status" value="1"/>
</dbReference>
<feature type="binding site" evidence="8">
    <location>
        <begin position="176"/>
        <end position="177"/>
    </location>
    <ligand>
        <name>ATP</name>
        <dbReference type="ChEBI" id="CHEBI:30616"/>
    </ligand>
</feature>
<comment type="catalytic activity">
    <reaction evidence="8">
        <text>L-glutamate + ATP = L-glutamyl 5-phosphate + ADP</text>
        <dbReference type="Rhea" id="RHEA:14877"/>
        <dbReference type="ChEBI" id="CHEBI:29985"/>
        <dbReference type="ChEBI" id="CHEBI:30616"/>
        <dbReference type="ChEBI" id="CHEBI:58274"/>
        <dbReference type="ChEBI" id="CHEBI:456216"/>
        <dbReference type="EC" id="2.7.2.11"/>
    </reaction>
</comment>
<evidence type="ECO:0000256" key="8">
    <source>
        <dbReference type="HAMAP-Rule" id="MF_00456"/>
    </source>
</evidence>
<dbReference type="EMBL" id="FQZL01000008">
    <property type="protein sequence ID" value="SHI92055.1"/>
    <property type="molecule type" value="Genomic_DNA"/>
</dbReference>
<evidence type="ECO:0000256" key="1">
    <source>
        <dbReference type="ARBA" id="ARBA00022490"/>
    </source>
</evidence>
<keyword evidence="4 8" id="KW-0808">Transferase</keyword>
<comment type="pathway">
    <text evidence="8">Amino-acid biosynthesis; L-proline biosynthesis; L-glutamate 5-semialdehyde from L-glutamate: step 1/2.</text>
</comment>
<evidence type="ECO:0000256" key="4">
    <source>
        <dbReference type="ARBA" id="ARBA00022679"/>
    </source>
</evidence>
<dbReference type="AlphaFoldDB" id="A0A1M6F307"/>
<evidence type="ECO:0000313" key="10">
    <source>
        <dbReference type="EMBL" id="SHI92055.1"/>
    </source>
</evidence>
<evidence type="ECO:0000256" key="7">
    <source>
        <dbReference type="ARBA" id="ARBA00022840"/>
    </source>
</evidence>
<evidence type="ECO:0000313" key="11">
    <source>
        <dbReference type="Proteomes" id="UP000184052"/>
    </source>
</evidence>
<dbReference type="PRINTS" id="PR00474">
    <property type="entry name" value="GLU5KINASE"/>
</dbReference>
<organism evidence="10 11">
    <name type="scientific">Dethiosulfatibacter aminovorans DSM 17477</name>
    <dbReference type="NCBI Taxonomy" id="1121476"/>
    <lineage>
        <taxon>Bacteria</taxon>
        <taxon>Bacillati</taxon>
        <taxon>Bacillota</taxon>
        <taxon>Tissierellia</taxon>
        <taxon>Dethiosulfatibacter</taxon>
    </lineage>
</organism>
<proteinExistence type="inferred from homology"/>
<keyword evidence="1 8" id="KW-0963">Cytoplasm</keyword>
<dbReference type="InterPro" id="IPR005715">
    <property type="entry name" value="Glu_5kinase/COase_Synthase"/>
</dbReference>
<dbReference type="FunFam" id="3.40.1160.10:FF:000018">
    <property type="entry name" value="Glutamate 5-kinase"/>
    <property type="match status" value="1"/>
</dbReference>
<dbReference type="InterPro" id="IPR001057">
    <property type="entry name" value="Glu/AcGlu_kinase"/>
</dbReference>
<protein>
    <recommendedName>
        <fullName evidence="8">Glutamate 5-kinase</fullName>
        <ecNumber evidence="8">2.7.2.11</ecNumber>
    </recommendedName>
    <alternativeName>
        <fullName evidence="8">Gamma-glutamyl kinase</fullName>
        <shortName evidence="8">GK</shortName>
    </alternativeName>
</protein>
<dbReference type="Pfam" id="PF00696">
    <property type="entry name" value="AA_kinase"/>
    <property type="match status" value="1"/>
</dbReference>
<feature type="binding site" evidence="8">
    <location>
        <position position="54"/>
    </location>
    <ligand>
        <name>substrate</name>
    </ligand>
</feature>
<feature type="binding site" evidence="8">
    <location>
        <position position="14"/>
    </location>
    <ligand>
        <name>ATP</name>
        <dbReference type="ChEBI" id="CHEBI:30616"/>
    </ligand>
</feature>
<comment type="similarity">
    <text evidence="8">Belongs to the glutamate 5-kinase family.</text>
</comment>
<dbReference type="InterPro" id="IPR001048">
    <property type="entry name" value="Asp/Glu/Uridylate_kinase"/>
</dbReference>
<feature type="binding site" evidence="8">
    <location>
        <position position="156"/>
    </location>
    <ligand>
        <name>substrate</name>
    </ligand>
</feature>
<dbReference type="HAMAP" id="MF_00456">
    <property type="entry name" value="ProB"/>
    <property type="match status" value="1"/>
</dbReference>
<dbReference type="Proteomes" id="UP000184052">
    <property type="component" value="Unassembled WGS sequence"/>
</dbReference>
<sequence length="269" mass="29319">MRTELRNAKRIVVKIGTTSLTYSNGTINFKKLENLARVLTDLRNSGREIVLVSSGAVGAGMSRLGLKEKPVELKEKQATAAVGQALMMQFYQKFFNEYNQTIAQLLLTKDVITDKIKRRNVENTLSTLLEMGVIPIANENDSVATDELEGSKIGDNDTLSSMTAILVKADALLMLSDIDGLYDSSPVDNPDAKLISFVDKIDKELYSIAGDSSSIVGTGGMYTKIRAAEHLMKEGIHTVIASGEDVKIIYDILAGNEIGTFFSTKGKDE</sequence>
<keyword evidence="2 8" id="KW-0028">Amino-acid biosynthesis</keyword>
<dbReference type="GO" id="GO:0055129">
    <property type="term" value="P:L-proline biosynthetic process"/>
    <property type="evidence" value="ECO:0007669"/>
    <property type="project" value="UniProtKB-UniRule"/>
</dbReference>
<dbReference type="GO" id="GO:0005524">
    <property type="term" value="F:ATP binding"/>
    <property type="evidence" value="ECO:0007669"/>
    <property type="project" value="UniProtKB-KW"/>
</dbReference>
<feature type="binding site" evidence="8">
    <location>
        <begin position="218"/>
        <end position="224"/>
    </location>
    <ligand>
        <name>ATP</name>
        <dbReference type="ChEBI" id="CHEBI:30616"/>
    </ligand>
</feature>
<feature type="binding site" evidence="8">
    <location>
        <position position="141"/>
    </location>
    <ligand>
        <name>substrate</name>
    </ligand>
</feature>
<dbReference type="InterPro" id="IPR036393">
    <property type="entry name" value="AceGlu_kinase-like_sf"/>
</dbReference>
<keyword evidence="11" id="KW-1185">Reference proteome</keyword>
<evidence type="ECO:0000259" key="9">
    <source>
        <dbReference type="Pfam" id="PF00696"/>
    </source>
</evidence>
<dbReference type="UniPathway" id="UPA00098">
    <property type="reaction ID" value="UER00359"/>
</dbReference>
<evidence type="ECO:0000256" key="2">
    <source>
        <dbReference type="ARBA" id="ARBA00022605"/>
    </source>
</evidence>
<dbReference type="GO" id="GO:0005829">
    <property type="term" value="C:cytosol"/>
    <property type="evidence" value="ECO:0007669"/>
    <property type="project" value="TreeGrafter"/>
</dbReference>
<keyword evidence="3 8" id="KW-0641">Proline biosynthesis</keyword>
<evidence type="ECO:0000256" key="3">
    <source>
        <dbReference type="ARBA" id="ARBA00022650"/>
    </source>
</evidence>
<dbReference type="Gene3D" id="3.40.1160.10">
    <property type="entry name" value="Acetylglutamate kinase-like"/>
    <property type="match status" value="1"/>
</dbReference>
<keyword evidence="7 8" id="KW-0067">ATP-binding</keyword>
<dbReference type="InterPro" id="IPR011529">
    <property type="entry name" value="Glu_5kinase"/>
</dbReference>
<dbReference type="EC" id="2.7.2.11" evidence="8"/>
<gene>
    <name evidence="8" type="primary">proB</name>
    <name evidence="10" type="ORF">SAMN02745751_01335</name>
</gene>
<dbReference type="PIRSF" id="PIRSF000729">
    <property type="entry name" value="GK"/>
    <property type="match status" value="1"/>
</dbReference>
<accession>A0A1M6F307</accession>
<evidence type="ECO:0000256" key="6">
    <source>
        <dbReference type="ARBA" id="ARBA00022777"/>
    </source>
</evidence>
<keyword evidence="6 8" id="KW-0418">Kinase</keyword>
<dbReference type="PANTHER" id="PTHR43654">
    <property type="entry name" value="GLUTAMATE 5-KINASE"/>
    <property type="match status" value="1"/>
</dbReference>
<dbReference type="CDD" id="cd04242">
    <property type="entry name" value="AAK_G5K_ProB"/>
    <property type="match status" value="1"/>
</dbReference>
<feature type="domain" description="Aspartate/glutamate/uridylate kinase" evidence="9">
    <location>
        <begin position="9"/>
        <end position="242"/>
    </location>
</feature>
<dbReference type="SUPFAM" id="SSF53633">
    <property type="entry name" value="Carbamate kinase-like"/>
    <property type="match status" value="1"/>
</dbReference>
<dbReference type="OrthoDB" id="9804434at2"/>
<dbReference type="GO" id="GO:0004349">
    <property type="term" value="F:glutamate 5-kinase activity"/>
    <property type="evidence" value="ECO:0007669"/>
    <property type="project" value="UniProtKB-UniRule"/>
</dbReference>
<keyword evidence="5 8" id="KW-0547">Nucleotide-binding</keyword>
<dbReference type="STRING" id="1121476.SAMN02745751_01335"/>
<evidence type="ECO:0000256" key="5">
    <source>
        <dbReference type="ARBA" id="ARBA00022741"/>
    </source>
</evidence>
<dbReference type="InterPro" id="IPR019797">
    <property type="entry name" value="Glutamate_5-kinase_CS"/>
</dbReference>
<reference evidence="10 11" key="1">
    <citation type="submission" date="2016-11" db="EMBL/GenBank/DDBJ databases">
        <authorList>
            <person name="Jaros S."/>
            <person name="Januszkiewicz K."/>
            <person name="Wedrychowicz H."/>
        </authorList>
    </citation>
    <scope>NUCLEOTIDE SEQUENCE [LARGE SCALE GENOMIC DNA]</scope>
    <source>
        <strain evidence="10 11">DSM 17477</strain>
    </source>
</reference>
<name>A0A1M6F307_9FIRM</name>